<sequence length="132" mass="14434">MSWSMSLFGQYGADNEPSSAINIPGAGTSKLSLLQDNSSNNTNSNSNSNNININNNNNNNNSSSSSGSSRPKLQDRMPESSFMPFSGVDDDVPFYMEDTEAPTQPQKQQQNQDLDEPRLNPFPFPSLVSIPK</sequence>
<gene>
    <name evidence="2" type="ORF">PHYBLDRAFT_159370</name>
</gene>
<dbReference type="EMBL" id="KV440986">
    <property type="protein sequence ID" value="OAD71176.1"/>
    <property type="molecule type" value="Genomic_DNA"/>
</dbReference>
<feature type="compositionally biased region" description="Acidic residues" evidence="1">
    <location>
        <begin position="88"/>
        <end position="100"/>
    </location>
</feature>
<evidence type="ECO:0000313" key="2">
    <source>
        <dbReference type="EMBL" id="OAD71176.1"/>
    </source>
</evidence>
<feature type="region of interest" description="Disordered" evidence="1">
    <location>
        <begin position="12"/>
        <end position="132"/>
    </location>
</feature>
<dbReference type="VEuPathDB" id="FungiDB:PHYBLDRAFT_159370"/>
<feature type="compositionally biased region" description="Low complexity" evidence="1">
    <location>
        <begin position="37"/>
        <end position="69"/>
    </location>
</feature>
<evidence type="ECO:0000256" key="1">
    <source>
        <dbReference type="SAM" id="MobiDB-lite"/>
    </source>
</evidence>
<name>A0A167LVG4_PHYB8</name>
<dbReference type="Proteomes" id="UP000077315">
    <property type="component" value="Unassembled WGS sequence"/>
</dbReference>
<reference evidence="3" key="1">
    <citation type="submission" date="2015-06" db="EMBL/GenBank/DDBJ databases">
        <title>Expansion of signal transduction pathways in fungi by whole-genome duplication.</title>
        <authorList>
            <consortium name="DOE Joint Genome Institute"/>
            <person name="Corrochano L.M."/>
            <person name="Kuo A."/>
            <person name="Marcet-Houben M."/>
            <person name="Polaino S."/>
            <person name="Salamov A."/>
            <person name="Villalobos J.M."/>
            <person name="Alvarez M.I."/>
            <person name="Avalos J."/>
            <person name="Benito E.P."/>
            <person name="Benoit I."/>
            <person name="Burger G."/>
            <person name="Camino L.P."/>
            <person name="Canovas D."/>
            <person name="Cerda-Olmedo E."/>
            <person name="Cheng J.-F."/>
            <person name="Dominguez A."/>
            <person name="Elias M."/>
            <person name="Eslava A.P."/>
            <person name="Glaser F."/>
            <person name="Grimwood J."/>
            <person name="Gutierrez G."/>
            <person name="Heitman J."/>
            <person name="Henrissat B."/>
            <person name="Iturriaga E.A."/>
            <person name="Lang B.F."/>
            <person name="Lavin J.L."/>
            <person name="Lee S."/>
            <person name="Li W."/>
            <person name="Lindquist E."/>
            <person name="Lopez-Garcia S."/>
            <person name="Luque E.M."/>
            <person name="Marcos A.T."/>
            <person name="Martin J."/>
            <person name="McCluskey K."/>
            <person name="Medina H.R."/>
            <person name="Miralles-Duran A."/>
            <person name="Miyazaki A."/>
            <person name="Munoz-Torres E."/>
            <person name="Oguiza J.A."/>
            <person name="Ohm R."/>
            <person name="Olmedo M."/>
            <person name="Orejas M."/>
            <person name="Ortiz-Castellanos L."/>
            <person name="Pisabarro A.G."/>
            <person name="Rodriguez-Romero J."/>
            <person name="Ruiz-Herrera J."/>
            <person name="Ruiz-Vazquez R."/>
            <person name="Sanz C."/>
            <person name="Schackwitz W."/>
            <person name="Schmutz J."/>
            <person name="Shahriari M."/>
            <person name="Shelest E."/>
            <person name="Silva-Franco F."/>
            <person name="Soanes D."/>
            <person name="Syed K."/>
            <person name="Tagua V.G."/>
            <person name="Talbot N.J."/>
            <person name="Thon M."/>
            <person name="De vries R.P."/>
            <person name="Wiebenga A."/>
            <person name="Yadav J.S."/>
            <person name="Braun E.L."/>
            <person name="Baker S."/>
            <person name="Garre V."/>
            <person name="Horwitz B."/>
            <person name="Torres-Martinez S."/>
            <person name="Idnurm A."/>
            <person name="Herrera-Estrella A."/>
            <person name="Gabaldon T."/>
            <person name="Grigoriev I.V."/>
        </authorList>
    </citation>
    <scope>NUCLEOTIDE SEQUENCE [LARGE SCALE GENOMIC DNA]</scope>
    <source>
        <strain evidence="3">NRRL 1555(-)</strain>
    </source>
</reference>
<dbReference type="InParanoid" id="A0A167LVG4"/>
<keyword evidence="3" id="KW-1185">Reference proteome</keyword>
<protein>
    <submittedName>
        <fullName evidence="2">Uncharacterized protein</fullName>
    </submittedName>
</protein>
<accession>A0A167LVG4</accession>
<dbReference type="GeneID" id="28994882"/>
<organism evidence="2 3">
    <name type="scientific">Phycomyces blakesleeanus (strain ATCC 8743b / DSM 1359 / FGSC 10004 / NBRC 33097 / NRRL 1555)</name>
    <dbReference type="NCBI Taxonomy" id="763407"/>
    <lineage>
        <taxon>Eukaryota</taxon>
        <taxon>Fungi</taxon>
        <taxon>Fungi incertae sedis</taxon>
        <taxon>Mucoromycota</taxon>
        <taxon>Mucoromycotina</taxon>
        <taxon>Mucoromycetes</taxon>
        <taxon>Mucorales</taxon>
        <taxon>Phycomycetaceae</taxon>
        <taxon>Phycomyces</taxon>
    </lineage>
</organism>
<proteinExistence type="predicted"/>
<dbReference type="AlphaFoldDB" id="A0A167LVG4"/>
<evidence type="ECO:0000313" key="3">
    <source>
        <dbReference type="Proteomes" id="UP000077315"/>
    </source>
</evidence>
<dbReference type="RefSeq" id="XP_018289216.1">
    <property type="nucleotide sequence ID" value="XM_018433976.1"/>
</dbReference>